<evidence type="ECO:0000256" key="1">
    <source>
        <dbReference type="PROSITE-ProRule" id="PRU00464"/>
    </source>
</evidence>
<dbReference type="PANTHER" id="PTHR46648">
    <property type="entry name" value="HIT FAMILY PROTEIN 1"/>
    <property type="match status" value="1"/>
</dbReference>
<organism evidence="3 4">
    <name type="scientific">Camelimonas fluminis</name>
    <dbReference type="NCBI Taxonomy" id="1576911"/>
    <lineage>
        <taxon>Bacteria</taxon>
        <taxon>Pseudomonadati</taxon>
        <taxon>Pseudomonadota</taxon>
        <taxon>Alphaproteobacteria</taxon>
        <taxon>Hyphomicrobiales</taxon>
        <taxon>Chelatococcaceae</taxon>
        <taxon>Camelimonas</taxon>
    </lineage>
</organism>
<dbReference type="Proteomes" id="UP001595704">
    <property type="component" value="Unassembled WGS sequence"/>
</dbReference>
<dbReference type="InterPro" id="IPR011146">
    <property type="entry name" value="HIT-like"/>
</dbReference>
<dbReference type="PANTHER" id="PTHR46648:SF1">
    <property type="entry name" value="ADENOSINE 5'-MONOPHOSPHORAMIDASE HNT1"/>
    <property type="match status" value="1"/>
</dbReference>
<name>A0ABV7UJF2_9HYPH</name>
<dbReference type="GO" id="GO:0032259">
    <property type="term" value="P:methylation"/>
    <property type="evidence" value="ECO:0007669"/>
    <property type="project" value="UniProtKB-KW"/>
</dbReference>
<dbReference type="PROSITE" id="PS00892">
    <property type="entry name" value="HIT_1"/>
    <property type="match status" value="1"/>
</dbReference>
<dbReference type="Gene3D" id="3.30.428.10">
    <property type="entry name" value="HIT-like"/>
    <property type="match status" value="1"/>
</dbReference>
<evidence type="ECO:0000313" key="4">
    <source>
        <dbReference type="Proteomes" id="UP001595704"/>
    </source>
</evidence>
<gene>
    <name evidence="3" type="ORF">ACFONL_14915</name>
</gene>
<feature type="short sequence motif" description="Histidine triad motif" evidence="1">
    <location>
        <begin position="101"/>
        <end position="105"/>
    </location>
</feature>
<comment type="caution">
    <text evidence="3">The sequence shown here is derived from an EMBL/GenBank/DDBJ whole genome shotgun (WGS) entry which is preliminary data.</text>
</comment>
<dbReference type="EMBL" id="JBHRYC010000075">
    <property type="protein sequence ID" value="MFC3638636.1"/>
    <property type="molecule type" value="Genomic_DNA"/>
</dbReference>
<sequence>MAAYDPKNIFAAILKGQLPSHKVYEDELTYAFMDIMPRAEGHVLVIPKAPSRNILDMEPEDLAAVARTIKKVALAARETFKADGITILQANESAGGQVVFHTHFHVLPRWNGVPLRPAAQEVEKPDVLAAQAEQLRKALDG</sequence>
<dbReference type="EC" id="2.1.1.-" evidence="3"/>
<evidence type="ECO:0000313" key="3">
    <source>
        <dbReference type="EMBL" id="MFC3638636.1"/>
    </source>
</evidence>
<proteinExistence type="predicted"/>
<dbReference type="PROSITE" id="PS51084">
    <property type="entry name" value="HIT_2"/>
    <property type="match status" value="1"/>
</dbReference>
<dbReference type="InterPro" id="IPR019808">
    <property type="entry name" value="Histidine_triad_CS"/>
</dbReference>
<dbReference type="InterPro" id="IPR001310">
    <property type="entry name" value="Histidine_triad_HIT"/>
</dbReference>
<accession>A0ABV7UJF2</accession>
<dbReference type="SUPFAM" id="SSF54197">
    <property type="entry name" value="HIT-like"/>
    <property type="match status" value="1"/>
</dbReference>
<dbReference type="RefSeq" id="WP_191319032.1">
    <property type="nucleotide sequence ID" value="NZ_BNCG01000005.1"/>
</dbReference>
<protein>
    <submittedName>
        <fullName evidence="3">HIT family protein</fullName>
        <ecNumber evidence="3">2.1.1.-</ecNumber>
    </submittedName>
</protein>
<dbReference type="InterPro" id="IPR039384">
    <property type="entry name" value="HINT"/>
</dbReference>
<dbReference type="PRINTS" id="PR00332">
    <property type="entry name" value="HISTRIAD"/>
</dbReference>
<evidence type="ECO:0000259" key="2">
    <source>
        <dbReference type="PROSITE" id="PS51084"/>
    </source>
</evidence>
<reference evidence="4" key="1">
    <citation type="journal article" date="2019" name="Int. J. Syst. Evol. Microbiol.">
        <title>The Global Catalogue of Microorganisms (GCM) 10K type strain sequencing project: providing services to taxonomists for standard genome sequencing and annotation.</title>
        <authorList>
            <consortium name="The Broad Institute Genomics Platform"/>
            <consortium name="The Broad Institute Genome Sequencing Center for Infectious Disease"/>
            <person name="Wu L."/>
            <person name="Ma J."/>
        </authorList>
    </citation>
    <scope>NUCLEOTIDE SEQUENCE [LARGE SCALE GENOMIC DNA]</scope>
    <source>
        <strain evidence="4">KCTC 42282</strain>
    </source>
</reference>
<dbReference type="GO" id="GO:0008168">
    <property type="term" value="F:methyltransferase activity"/>
    <property type="evidence" value="ECO:0007669"/>
    <property type="project" value="UniProtKB-KW"/>
</dbReference>
<keyword evidence="3" id="KW-0489">Methyltransferase</keyword>
<keyword evidence="3" id="KW-0808">Transferase</keyword>
<dbReference type="Pfam" id="PF01230">
    <property type="entry name" value="HIT"/>
    <property type="match status" value="1"/>
</dbReference>
<dbReference type="CDD" id="cd01277">
    <property type="entry name" value="HINT_subgroup"/>
    <property type="match status" value="1"/>
</dbReference>
<dbReference type="InterPro" id="IPR036265">
    <property type="entry name" value="HIT-like_sf"/>
</dbReference>
<feature type="domain" description="HIT" evidence="2">
    <location>
        <begin position="9"/>
        <end position="116"/>
    </location>
</feature>
<keyword evidence="4" id="KW-1185">Reference proteome</keyword>